<keyword evidence="3" id="KW-1185">Reference proteome</keyword>
<evidence type="ECO:0000313" key="2">
    <source>
        <dbReference type="EMBL" id="CAI2367632.1"/>
    </source>
</evidence>
<accession>A0AAD1XE11</accession>
<comment type="caution">
    <text evidence="2">The sequence shown here is derived from an EMBL/GenBank/DDBJ whole genome shotgun (WGS) entry which is preliminary data.</text>
</comment>
<proteinExistence type="predicted"/>
<organism evidence="2 3">
    <name type="scientific">Euplotes crassus</name>
    <dbReference type="NCBI Taxonomy" id="5936"/>
    <lineage>
        <taxon>Eukaryota</taxon>
        <taxon>Sar</taxon>
        <taxon>Alveolata</taxon>
        <taxon>Ciliophora</taxon>
        <taxon>Intramacronucleata</taxon>
        <taxon>Spirotrichea</taxon>
        <taxon>Hypotrichia</taxon>
        <taxon>Euplotida</taxon>
        <taxon>Euplotidae</taxon>
        <taxon>Moneuplotes</taxon>
    </lineage>
</organism>
<protein>
    <submittedName>
        <fullName evidence="2">Uncharacterized protein</fullName>
    </submittedName>
</protein>
<evidence type="ECO:0000256" key="1">
    <source>
        <dbReference type="SAM" id="MobiDB-lite"/>
    </source>
</evidence>
<reference evidence="2" key="1">
    <citation type="submission" date="2023-07" db="EMBL/GenBank/DDBJ databases">
        <authorList>
            <consortium name="AG Swart"/>
            <person name="Singh M."/>
            <person name="Singh A."/>
            <person name="Seah K."/>
            <person name="Emmerich C."/>
        </authorList>
    </citation>
    <scope>NUCLEOTIDE SEQUENCE</scope>
    <source>
        <strain evidence="2">DP1</strain>
    </source>
</reference>
<dbReference type="AlphaFoldDB" id="A0AAD1XE11"/>
<dbReference type="EMBL" id="CAMPGE010008748">
    <property type="protein sequence ID" value="CAI2367632.1"/>
    <property type="molecule type" value="Genomic_DNA"/>
</dbReference>
<feature type="compositionally biased region" description="Low complexity" evidence="1">
    <location>
        <begin position="19"/>
        <end position="36"/>
    </location>
</feature>
<dbReference type="Proteomes" id="UP001295684">
    <property type="component" value="Unassembled WGS sequence"/>
</dbReference>
<feature type="region of interest" description="Disordered" evidence="1">
    <location>
        <begin position="1"/>
        <end position="36"/>
    </location>
</feature>
<gene>
    <name evidence="2" type="ORF">ECRASSUSDP1_LOCUS8920</name>
</gene>
<evidence type="ECO:0000313" key="3">
    <source>
        <dbReference type="Proteomes" id="UP001295684"/>
    </source>
</evidence>
<name>A0AAD1XE11_EUPCR</name>
<sequence>MDSGHTSLVAQPPLPLPKSEQSQFGQTSSSSNSASGGVQKVSMLINPRSWLVLNFLSVESISPSLQNVLMSLKCAKIYYFQNKIMGDYPPFIKESLVAEDELDFCYLLSTINPDLCQQKISDSTPKIESLSGDFLETSKVQEEAKYESKIIKQLYKYSKNVFVHDEGNDYANIFRNRNQSCYRRIRKKAGFKIYPKQRFLRRAYESIGLNQSKILPELGKEKEDDKEKCSAHIMIINDMVYDHYFKELFCLMKKQIMESLGDKEESFDINILITTIKDFAGKVVGHNKEKINDCISQEKKDHFITAFLLWSIKKPKDFYALPNSSPNLGNGWLEGKALNLLNMDLDDSTLMSIHHIDIDKGKLSLVIESLETMMKEFRN</sequence>